<evidence type="ECO:0000256" key="3">
    <source>
        <dbReference type="ARBA" id="ARBA00022729"/>
    </source>
</evidence>
<reference evidence="7" key="2">
    <citation type="submission" date="2020-09" db="EMBL/GenBank/DDBJ databases">
        <authorList>
            <person name="Sun Q."/>
            <person name="Zhou Y."/>
        </authorList>
    </citation>
    <scope>NUCLEOTIDE SEQUENCE</scope>
    <source>
        <strain evidence="7">CGMCC 1.12987</strain>
    </source>
</reference>
<dbReference type="PANTHER" id="PTHR46847">
    <property type="entry name" value="D-ALLOSE-BINDING PERIPLASMIC PROTEIN-RELATED"/>
    <property type="match status" value="1"/>
</dbReference>
<sequence>MKKFSLVLVLIITLIALSACGSSGTNTNTGTNQGGNTGGTETAAGGNASEPASTGDKLYIPVISKGFQHQFWQAVRQGAEKAAAEFDVEITFEGPETEAQVDKQLEMLQVALDKKPSAIGFAALDSQASIPLLQRAQEANIPVIAFDSGVESDIPLATASTDNIAAAGLAADKMAELIGGEGEVAIIVHDQTSRTGIDRRDGFKNTIEEKYPDIKIVDIQYGGGDHLKSTDLAKAIMQAHPNLKGFFGANEGSAIGVLNAVNEMQMAGKVVVIGYDSGKAQIDAIRSGAMAGAITQNPIGIGYETVKAAVQAVKGETVEKEIDTGFYWYDKTNIDNEEIQAVLYE</sequence>
<dbReference type="Proteomes" id="UP000644756">
    <property type="component" value="Unassembled WGS sequence"/>
</dbReference>
<feature type="signal peptide" evidence="5">
    <location>
        <begin position="1"/>
        <end position="21"/>
    </location>
</feature>
<dbReference type="EMBL" id="BMGR01000007">
    <property type="protein sequence ID" value="GGG05952.1"/>
    <property type="molecule type" value="Genomic_DNA"/>
</dbReference>
<accession>A0A917FV90</accession>
<proteinExistence type="inferred from homology"/>
<feature type="chain" id="PRO_5038526194" evidence="5">
    <location>
        <begin position="22"/>
        <end position="345"/>
    </location>
</feature>
<gene>
    <name evidence="7" type="ORF">GCM10010916_23690</name>
</gene>
<dbReference type="CDD" id="cd20005">
    <property type="entry name" value="PBP1_ABC_sugar_binding-like"/>
    <property type="match status" value="1"/>
</dbReference>
<organism evidence="7 8">
    <name type="scientific">Paenibacillus abyssi</name>
    <dbReference type="NCBI Taxonomy" id="1340531"/>
    <lineage>
        <taxon>Bacteria</taxon>
        <taxon>Bacillati</taxon>
        <taxon>Bacillota</taxon>
        <taxon>Bacilli</taxon>
        <taxon>Bacillales</taxon>
        <taxon>Paenibacillaceae</taxon>
        <taxon>Paenibacillus</taxon>
    </lineage>
</organism>
<dbReference type="SUPFAM" id="SSF53822">
    <property type="entry name" value="Periplasmic binding protein-like I"/>
    <property type="match status" value="1"/>
</dbReference>
<dbReference type="InterPro" id="IPR025997">
    <property type="entry name" value="SBP_2_dom"/>
</dbReference>
<evidence type="ECO:0000256" key="5">
    <source>
        <dbReference type="SAM" id="SignalP"/>
    </source>
</evidence>
<comment type="subcellular location">
    <subcellularLocation>
        <location evidence="1">Cell envelope</location>
    </subcellularLocation>
</comment>
<reference evidence="7" key="1">
    <citation type="journal article" date="2014" name="Int. J. Syst. Evol. Microbiol.">
        <title>Complete genome sequence of Corynebacterium casei LMG S-19264T (=DSM 44701T), isolated from a smear-ripened cheese.</title>
        <authorList>
            <consortium name="US DOE Joint Genome Institute (JGI-PGF)"/>
            <person name="Walter F."/>
            <person name="Albersmeier A."/>
            <person name="Kalinowski J."/>
            <person name="Ruckert C."/>
        </authorList>
    </citation>
    <scope>NUCLEOTIDE SEQUENCE</scope>
    <source>
        <strain evidence="7">CGMCC 1.12987</strain>
    </source>
</reference>
<dbReference type="GO" id="GO:0030313">
    <property type="term" value="C:cell envelope"/>
    <property type="evidence" value="ECO:0007669"/>
    <property type="project" value="UniProtKB-SubCell"/>
</dbReference>
<dbReference type="RefSeq" id="WP_188531273.1">
    <property type="nucleotide sequence ID" value="NZ_BMGR01000007.1"/>
</dbReference>
<evidence type="ECO:0000256" key="1">
    <source>
        <dbReference type="ARBA" id="ARBA00004196"/>
    </source>
</evidence>
<comment type="similarity">
    <text evidence="2">Belongs to the bacterial solute-binding protein 2 family.</text>
</comment>
<evidence type="ECO:0000256" key="2">
    <source>
        <dbReference type="ARBA" id="ARBA00007639"/>
    </source>
</evidence>
<protein>
    <submittedName>
        <fullName evidence="7">LacI family transcriptional regulator</fullName>
    </submittedName>
</protein>
<dbReference type="GO" id="GO:0030246">
    <property type="term" value="F:carbohydrate binding"/>
    <property type="evidence" value="ECO:0007669"/>
    <property type="project" value="UniProtKB-ARBA"/>
</dbReference>
<dbReference type="PROSITE" id="PS51257">
    <property type="entry name" value="PROKAR_LIPOPROTEIN"/>
    <property type="match status" value="1"/>
</dbReference>
<feature type="domain" description="Periplasmic binding protein" evidence="6">
    <location>
        <begin position="61"/>
        <end position="316"/>
    </location>
</feature>
<feature type="region of interest" description="Disordered" evidence="4">
    <location>
        <begin position="25"/>
        <end position="52"/>
    </location>
</feature>
<dbReference type="Gene3D" id="3.40.50.2300">
    <property type="match status" value="2"/>
</dbReference>
<dbReference type="Pfam" id="PF13407">
    <property type="entry name" value="Peripla_BP_4"/>
    <property type="match status" value="1"/>
</dbReference>
<dbReference type="InterPro" id="IPR028082">
    <property type="entry name" value="Peripla_BP_I"/>
</dbReference>
<dbReference type="PANTHER" id="PTHR46847:SF1">
    <property type="entry name" value="D-ALLOSE-BINDING PERIPLASMIC PROTEIN-RELATED"/>
    <property type="match status" value="1"/>
</dbReference>
<feature type="compositionally biased region" description="Low complexity" evidence="4">
    <location>
        <begin position="39"/>
        <end position="49"/>
    </location>
</feature>
<name>A0A917FV90_9BACL</name>
<evidence type="ECO:0000259" key="6">
    <source>
        <dbReference type="Pfam" id="PF13407"/>
    </source>
</evidence>
<comment type="caution">
    <text evidence="7">The sequence shown here is derived from an EMBL/GenBank/DDBJ whole genome shotgun (WGS) entry which is preliminary data.</text>
</comment>
<evidence type="ECO:0000313" key="8">
    <source>
        <dbReference type="Proteomes" id="UP000644756"/>
    </source>
</evidence>
<keyword evidence="3 5" id="KW-0732">Signal</keyword>
<keyword evidence="8" id="KW-1185">Reference proteome</keyword>
<evidence type="ECO:0000313" key="7">
    <source>
        <dbReference type="EMBL" id="GGG05952.1"/>
    </source>
</evidence>
<dbReference type="AlphaFoldDB" id="A0A917FV90"/>
<evidence type="ECO:0000256" key="4">
    <source>
        <dbReference type="SAM" id="MobiDB-lite"/>
    </source>
</evidence>